<keyword evidence="1" id="KW-0238">DNA-binding</keyword>
<organism evidence="1 2">
    <name type="scientific">Ahniella affigens</name>
    <dbReference type="NCBI Taxonomy" id="2021234"/>
    <lineage>
        <taxon>Bacteria</taxon>
        <taxon>Pseudomonadati</taxon>
        <taxon>Pseudomonadota</taxon>
        <taxon>Gammaproteobacteria</taxon>
        <taxon>Lysobacterales</taxon>
        <taxon>Rhodanobacteraceae</taxon>
        <taxon>Ahniella</taxon>
    </lineage>
</organism>
<protein>
    <submittedName>
        <fullName evidence="1">DNA-binding protein</fullName>
    </submittedName>
</protein>
<evidence type="ECO:0000313" key="2">
    <source>
        <dbReference type="Proteomes" id="UP000241074"/>
    </source>
</evidence>
<accession>A0A2P1PTR8</accession>
<reference evidence="1 2" key="2">
    <citation type="submission" date="2018-03" db="EMBL/GenBank/DDBJ databases">
        <authorList>
            <person name="Keele B.F."/>
        </authorList>
    </citation>
    <scope>NUCLEOTIDE SEQUENCE [LARGE SCALE GENOMIC DNA]</scope>
    <source>
        <strain evidence="1 2">D13</strain>
    </source>
</reference>
<dbReference type="GO" id="GO:0003677">
    <property type="term" value="F:DNA binding"/>
    <property type="evidence" value="ECO:0007669"/>
    <property type="project" value="UniProtKB-KW"/>
</dbReference>
<sequence>MIYLLNSPVLTSYGSYQFSGPTSADEAKAILTGAFVSAIGHAESARLLSSILGINIPTNRIEIKMAIGDEALVLRMLKRLDAGKVLSDEELKALPYELSRLRRVG</sequence>
<dbReference type="OrthoDB" id="1909530at2"/>
<keyword evidence="2" id="KW-1185">Reference proteome</keyword>
<dbReference type="EMBL" id="CP027860">
    <property type="protein sequence ID" value="AVP98220.1"/>
    <property type="molecule type" value="Genomic_DNA"/>
</dbReference>
<gene>
    <name evidence="1" type="ORF">C7S18_13915</name>
</gene>
<name>A0A2P1PTR8_9GAMM</name>
<dbReference type="RefSeq" id="WP_106892140.1">
    <property type="nucleotide sequence ID" value="NZ_CP027860.1"/>
</dbReference>
<dbReference type="InterPro" id="IPR037236">
    <property type="entry name" value="STIV_B116-like_sf"/>
</dbReference>
<dbReference type="InterPro" id="IPR015055">
    <property type="entry name" value="STIV_B116-like"/>
</dbReference>
<dbReference type="Pfam" id="PF08960">
    <property type="entry name" value="STIV_B116-like"/>
    <property type="match status" value="1"/>
</dbReference>
<dbReference type="AlphaFoldDB" id="A0A2P1PTR8"/>
<dbReference type="KEGG" id="xba:C7S18_13915"/>
<evidence type="ECO:0000313" key="1">
    <source>
        <dbReference type="EMBL" id="AVP98220.1"/>
    </source>
</evidence>
<dbReference type="SUPFAM" id="SSF143602">
    <property type="entry name" value="STIV B116-like"/>
    <property type="match status" value="1"/>
</dbReference>
<dbReference type="Gene3D" id="3.40.50.11170">
    <property type="entry name" value="Uncharacterised protein PF08960, DUF1874"/>
    <property type="match status" value="1"/>
</dbReference>
<dbReference type="Proteomes" id="UP000241074">
    <property type="component" value="Chromosome"/>
</dbReference>
<reference evidence="1 2" key="1">
    <citation type="submission" date="2018-03" db="EMBL/GenBank/DDBJ databases">
        <title>Ahniella affigens gen. nov., sp. nov., a gammaproteobacterium isolated from sandy soil near a stream.</title>
        <authorList>
            <person name="Ko Y."/>
            <person name="Kim J.-H."/>
        </authorList>
    </citation>
    <scope>NUCLEOTIDE SEQUENCE [LARGE SCALE GENOMIC DNA]</scope>
    <source>
        <strain evidence="1 2">D13</strain>
    </source>
</reference>
<proteinExistence type="predicted"/>